<dbReference type="EC" id="2.3.2.27" evidence="6"/>
<dbReference type="Proteomes" id="UP001632038">
    <property type="component" value="Unassembled WGS sequence"/>
</dbReference>
<evidence type="ECO:0000256" key="1">
    <source>
        <dbReference type="ARBA" id="ARBA00022723"/>
    </source>
</evidence>
<evidence type="ECO:0000256" key="4">
    <source>
        <dbReference type="PROSITE-ProRule" id="PRU00175"/>
    </source>
</evidence>
<keyword evidence="2 4" id="KW-0863">Zinc-finger</keyword>
<dbReference type="EMBL" id="JAVIJP010000032">
    <property type="protein sequence ID" value="KAL3631367.1"/>
    <property type="molecule type" value="Genomic_DNA"/>
</dbReference>
<keyword evidence="6" id="KW-0012">Acyltransferase</keyword>
<keyword evidence="3" id="KW-0862">Zinc</keyword>
<dbReference type="GO" id="GO:0008270">
    <property type="term" value="F:zinc ion binding"/>
    <property type="evidence" value="ECO:0007669"/>
    <property type="project" value="UniProtKB-KW"/>
</dbReference>
<evidence type="ECO:0000313" key="6">
    <source>
        <dbReference type="EMBL" id="KAL3631367.1"/>
    </source>
</evidence>
<protein>
    <submittedName>
        <fullName evidence="6">Zinc finger, C3HC4 type (RING finger)</fullName>
        <ecNumber evidence="6">2.3.2.27</ecNumber>
    </submittedName>
</protein>
<dbReference type="Gene3D" id="3.30.40.10">
    <property type="entry name" value="Zinc/RING finger domain, C3HC4 (zinc finger)"/>
    <property type="match status" value="1"/>
</dbReference>
<dbReference type="SMART" id="SM00184">
    <property type="entry name" value="RING"/>
    <property type="match status" value="1"/>
</dbReference>
<proteinExistence type="predicted"/>
<dbReference type="PANTHER" id="PTHR45969">
    <property type="entry name" value="RING ZINC FINGER PROTEIN-RELATED"/>
    <property type="match status" value="1"/>
</dbReference>
<accession>A0ABD3CRZ7</accession>
<evidence type="ECO:0000256" key="2">
    <source>
        <dbReference type="ARBA" id="ARBA00022771"/>
    </source>
</evidence>
<comment type="caution">
    <text evidence="6">The sequence shown here is derived from an EMBL/GenBank/DDBJ whole genome shotgun (WGS) entry which is preliminary data.</text>
</comment>
<reference evidence="7" key="1">
    <citation type="journal article" date="2024" name="IScience">
        <title>Strigolactones Initiate the Formation of Haustorium-like Structures in Castilleja.</title>
        <authorList>
            <person name="Buerger M."/>
            <person name="Peterson D."/>
            <person name="Chory J."/>
        </authorList>
    </citation>
    <scope>NUCLEOTIDE SEQUENCE [LARGE SCALE GENOMIC DNA]</scope>
</reference>
<evidence type="ECO:0000259" key="5">
    <source>
        <dbReference type="PROSITE" id="PS50089"/>
    </source>
</evidence>
<dbReference type="GO" id="GO:0061630">
    <property type="term" value="F:ubiquitin protein ligase activity"/>
    <property type="evidence" value="ECO:0007669"/>
    <property type="project" value="UniProtKB-EC"/>
</dbReference>
<gene>
    <name evidence="6" type="primary">RHA2A</name>
    <name evidence="6" type="ORF">CASFOL_024351</name>
</gene>
<dbReference type="InterPro" id="IPR013083">
    <property type="entry name" value="Znf_RING/FYVE/PHD"/>
</dbReference>
<evidence type="ECO:0000313" key="7">
    <source>
        <dbReference type="Proteomes" id="UP001632038"/>
    </source>
</evidence>
<evidence type="ECO:0000256" key="3">
    <source>
        <dbReference type="ARBA" id="ARBA00022833"/>
    </source>
</evidence>
<keyword evidence="1" id="KW-0479">Metal-binding</keyword>
<dbReference type="Pfam" id="PF13639">
    <property type="entry name" value="zf-RING_2"/>
    <property type="match status" value="1"/>
</dbReference>
<dbReference type="PROSITE" id="PS50089">
    <property type="entry name" value="ZF_RING_2"/>
    <property type="match status" value="1"/>
</dbReference>
<keyword evidence="7" id="KW-1185">Reference proteome</keyword>
<organism evidence="6 7">
    <name type="scientific">Castilleja foliolosa</name>
    <dbReference type="NCBI Taxonomy" id="1961234"/>
    <lineage>
        <taxon>Eukaryota</taxon>
        <taxon>Viridiplantae</taxon>
        <taxon>Streptophyta</taxon>
        <taxon>Embryophyta</taxon>
        <taxon>Tracheophyta</taxon>
        <taxon>Spermatophyta</taxon>
        <taxon>Magnoliopsida</taxon>
        <taxon>eudicotyledons</taxon>
        <taxon>Gunneridae</taxon>
        <taxon>Pentapetalae</taxon>
        <taxon>asterids</taxon>
        <taxon>lamiids</taxon>
        <taxon>Lamiales</taxon>
        <taxon>Orobanchaceae</taxon>
        <taxon>Pedicularideae</taxon>
        <taxon>Castillejinae</taxon>
        <taxon>Castilleja</taxon>
    </lineage>
</organism>
<sequence>MGLQNELSDISSESTIIFITVLIAKGARYLRCVFFTIMHALGIYSNRFDSDDHFDLSSYDAVGSGLAGLALLCEQMNLNRVRSHTSQSDGSDCVVCLNRMCSGDHVRKLDCRHVFHKDCLDGWLGHMNFSCPLCRAPMVTETSVDHAPRCELGVSLLGSICNEAARSA</sequence>
<dbReference type="PANTHER" id="PTHR45969:SF5">
    <property type="entry name" value="E3 UBIQUITIN-PROTEIN LIGASE RHA2A"/>
    <property type="match status" value="1"/>
</dbReference>
<dbReference type="InterPro" id="IPR001841">
    <property type="entry name" value="Znf_RING"/>
</dbReference>
<dbReference type="AlphaFoldDB" id="A0ABD3CRZ7"/>
<keyword evidence="6" id="KW-0808">Transferase</keyword>
<name>A0ABD3CRZ7_9LAMI</name>
<feature type="domain" description="RING-type" evidence="5">
    <location>
        <begin position="93"/>
        <end position="135"/>
    </location>
</feature>
<dbReference type="SUPFAM" id="SSF57850">
    <property type="entry name" value="RING/U-box"/>
    <property type="match status" value="1"/>
</dbReference>